<feature type="transmembrane region" description="Helical" evidence="2">
    <location>
        <begin position="149"/>
        <end position="168"/>
    </location>
</feature>
<protein>
    <recommendedName>
        <fullName evidence="5">Integral membrane protein</fullName>
    </recommendedName>
</protein>
<keyword evidence="2" id="KW-0812">Transmembrane</keyword>
<proteinExistence type="predicted"/>
<keyword evidence="2" id="KW-1133">Transmembrane helix</keyword>
<evidence type="ECO:0008006" key="5">
    <source>
        <dbReference type="Google" id="ProtNLM"/>
    </source>
</evidence>
<evidence type="ECO:0000313" key="4">
    <source>
        <dbReference type="Proteomes" id="UP001165368"/>
    </source>
</evidence>
<feature type="transmembrane region" description="Helical" evidence="2">
    <location>
        <begin position="180"/>
        <end position="200"/>
    </location>
</feature>
<dbReference type="InterPro" id="IPR014509">
    <property type="entry name" value="YjdF-like"/>
</dbReference>
<feature type="transmembrane region" description="Helical" evidence="2">
    <location>
        <begin position="220"/>
        <end position="240"/>
    </location>
</feature>
<sequence length="269" mass="28081">MQPGPDPDSNPAESSETLGQAGGNPELAAVREPVTGKRAGVEGRAGPAALPFRSAVRLFLNAPGTRMLLPVELLFLCFLAVSAVSQAWSEAAVPTMLVVAALVPSAVETAIRSRFPTWLHGCYFGFLLAGPLVGSRLGLYAFWTQWDKPVHTFSGVLVGCAVTFALGVAGRRTGVALPPFLVVAGIITSGGFAAAAWEIAEFTSDSVLGTRAQHAGLEDTMTDIICGVLGAIIVAAAVGIHHRGHPVPWVTSLLQDRDFVPSAPPPERL</sequence>
<comment type="caution">
    <text evidence="3">The sequence shown here is derived from an EMBL/GenBank/DDBJ whole genome shotgun (WGS) entry which is preliminary data.</text>
</comment>
<feature type="transmembrane region" description="Helical" evidence="2">
    <location>
        <begin position="67"/>
        <end position="85"/>
    </location>
</feature>
<keyword evidence="2" id="KW-0472">Membrane</keyword>
<evidence type="ECO:0000256" key="2">
    <source>
        <dbReference type="SAM" id="Phobius"/>
    </source>
</evidence>
<gene>
    <name evidence="3" type="ORF">LVY72_11155</name>
</gene>
<accession>A0ABS9L711</accession>
<organism evidence="3 4">
    <name type="scientific">Arthrobacter hankyongi</name>
    <dbReference type="NCBI Taxonomy" id="2904801"/>
    <lineage>
        <taxon>Bacteria</taxon>
        <taxon>Bacillati</taxon>
        <taxon>Actinomycetota</taxon>
        <taxon>Actinomycetes</taxon>
        <taxon>Micrococcales</taxon>
        <taxon>Micrococcaceae</taxon>
        <taxon>Arthrobacter</taxon>
    </lineage>
</organism>
<keyword evidence="4" id="KW-1185">Reference proteome</keyword>
<evidence type="ECO:0000313" key="3">
    <source>
        <dbReference type="EMBL" id="MCG2622471.1"/>
    </source>
</evidence>
<evidence type="ECO:0000256" key="1">
    <source>
        <dbReference type="SAM" id="MobiDB-lite"/>
    </source>
</evidence>
<dbReference type="Pfam" id="PF09997">
    <property type="entry name" value="DUF2238"/>
    <property type="match status" value="1"/>
</dbReference>
<reference evidence="3" key="1">
    <citation type="submission" date="2022-01" db="EMBL/GenBank/DDBJ databases">
        <authorList>
            <person name="Jo J.-H."/>
            <person name="Im W.-T."/>
        </authorList>
    </citation>
    <scope>NUCLEOTIDE SEQUENCE</scope>
    <source>
        <strain evidence="3">I2-34</strain>
    </source>
</reference>
<dbReference type="RefSeq" id="WP_237820811.1">
    <property type="nucleotide sequence ID" value="NZ_JAKLTQ010000007.1"/>
</dbReference>
<name>A0ABS9L711_9MICC</name>
<feature type="region of interest" description="Disordered" evidence="1">
    <location>
        <begin position="1"/>
        <end position="31"/>
    </location>
</feature>
<feature type="transmembrane region" description="Helical" evidence="2">
    <location>
        <begin position="123"/>
        <end position="143"/>
    </location>
</feature>
<dbReference type="EMBL" id="JAKLTQ010000007">
    <property type="protein sequence ID" value="MCG2622471.1"/>
    <property type="molecule type" value="Genomic_DNA"/>
</dbReference>
<dbReference type="Proteomes" id="UP001165368">
    <property type="component" value="Unassembled WGS sequence"/>
</dbReference>